<proteinExistence type="predicted"/>
<name>A0A9D2MS10_9FIRM</name>
<reference evidence="5" key="1">
    <citation type="journal article" date="2021" name="PeerJ">
        <title>Extensive microbial diversity within the chicken gut microbiome revealed by metagenomics and culture.</title>
        <authorList>
            <person name="Gilroy R."/>
            <person name="Ravi A."/>
            <person name="Getino M."/>
            <person name="Pursley I."/>
            <person name="Horton D.L."/>
            <person name="Alikhan N.F."/>
            <person name="Baker D."/>
            <person name="Gharbi K."/>
            <person name="Hall N."/>
            <person name="Watson M."/>
            <person name="Adriaenssens E.M."/>
            <person name="Foster-Nyarko E."/>
            <person name="Jarju S."/>
            <person name="Secka A."/>
            <person name="Antonio M."/>
            <person name="Oren A."/>
            <person name="Chaudhuri R.R."/>
            <person name="La Ragione R."/>
            <person name="Hildebrand F."/>
            <person name="Pallen M.J."/>
        </authorList>
    </citation>
    <scope>NUCLEOTIDE SEQUENCE</scope>
    <source>
        <strain evidence="5">USAMLcec3-2134</strain>
    </source>
</reference>
<feature type="compositionally biased region" description="Acidic residues" evidence="1">
    <location>
        <begin position="167"/>
        <end position="177"/>
    </location>
</feature>
<protein>
    <recommendedName>
        <fullName evidence="4">Streptococcal pilin isopeptide linkage domain-containing protein</fullName>
    </recommendedName>
</protein>
<dbReference type="Pfam" id="PF12892">
    <property type="entry name" value="FctA"/>
    <property type="match status" value="1"/>
</dbReference>
<organism evidence="5 6">
    <name type="scientific">Candidatus Eisenbergiella merdigallinarum</name>
    <dbReference type="NCBI Taxonomy" id="2838552"/>
    <lineage>
        <taxon>Bacteria</taxon>
        <taxon>Bacillati</taxon>
        <taxon>Bacillota</taxon>
        <taxon>Clostridia</taxon>
        <taxon>Lachnospirales</taxon>
        <taxon>Lachnospiraceae</taxon>
        <taxon>Eisenbergiella</taxon>
    </lineage>
</organism>
<feature type="transmembrane region" description="Helical" evidence="2">
    <location>
        <begin position="215"/>
        <end position="234"/>
    </location>
</feature>
<gene>
    <name evidence="5" type="ORF">H9763_05605</name>
</gene>
<evidence type="ECO:0000256" key="3">
    <source>
        <dbReference type="SAM" id="SignalP"/>
    </source>
</evidence>
<evidence type="ECO:0000313" key="5">
    <source>
        <dbReference type="EMBL" id="HJB90930.1"/>
    </source>
</evidence>
<keyword evidence="3" id="KW-0732">Signal</keyword>
<dbReference type="Gene3D" id="2.60.40.3050">
    <property type="match status" value="1"/>
</dbReference>
<reference evidence="5" key="2">
    <citation type="submission" date="2021-04" db="EMBL/GenBank/DDBJ databases">
        <authorList>
            <person name="Gilroy R."/>
        </authorList>
    </citation>
    <scope>NUCLEOTIDE SEQUENCE</scope>
    <source>
        <strain evidence="5">USAMLcec3-2134</strain>
    </source>
</reference>
<dbReference type="Proteomes" id="UP000886883">
    <property type="component" value="Unassembled WGS sequence"/>
</dbReference>
<comment type="caution">
    <text evidence="5">The sequence shown here is derived from an EMBL/GenBank/DDBJ whole genome shotgun (WGS) entry which is preliminary data.</text>
</comment>
<feature type="signal peptide" evidence="3">
    <location>
        <begin position="1"/>
        <end position="32"/>
    </location>
</feature>
<dbReference type="EMBL" id="DWXE01000020">
    <property type="protein sequence ID" value="HJB90930.1"/>
    <property type="molecule type" value="Genomic_DNA"/>
</dbReference>
<keyword evidence="2" id="KW-0812">Transmembrane</keyword>
<accession>A0A9D2MS10</accession>
<feature type="chain" id="PRO_5039137592" description="Streptococcal pilin isopeptide linkage domain-containing protein" evidence="3">
    <location>
        <begin position="33"/>
        <end position="243"/>
    </location>
</feature>
<feature type="domain" description="Streptococcal pilin isopeptide linkage" evidence="4">
    <location>
        <begin position="55"/>
        <end position="157"/>
    </location>
</feature>
<dbReference type="AlphaFoldDB" id="A0A9D2MS10"/>
<sequence>MKAMKGKKHRIGKLLMLSLVSAGLLVPVQAKAAGYECEAKIPVEVREEGSGIPEGNEYTVKIRGLDGAPMPENGSVVIAGEGKAELGPISYTEPEDYQYEIWQEGQEKEHFTYDDTVYTVTVRVTNTEDGTGLEAQIWAIKEGEEAKSEIVFENRYEKPSKPWNPGSEDEDEDDDAEVSAAVTPPAQTPGAPIQIPEQPAGSQAQGAQTGDSANVALWTSTAGLGALALVAVIARRRRREQEG</sequence>
<feature type="region of interest" description="Disordered" evidence="1">
    <location>
        <begin position="152"/>
        <end position="210"/>
    </location>
</feature>
<dbReference type="InterPro" id="IPR022464">
    <property type="entry name" value="Strep_pil_isopept_link"/>
</dbReference>
<keyword evidence="2" id="KW-0472">Membrane</keyword>
<evidence type="ECO:0000256" key="2">
    <source>
        <dbReference type="SAM" id="Phobius"/>
    </source>
</evidence>
<dbReference type="NCBIfam" id="TIGR03786">
    <property type="entry name" value="strep_pil_rpt"/>
    <property type="match status" value="1"/>
</dbReference>
<evidence type="ECO:0000256" key="1">
    <source>
        <dbReference type="SAM" id="MobiDB-lite"/>
    </source>
</evidence>
<evidence type="ECO:0000313" key="6">
    <source>
        <dbReference type="Proteomes" id="UP000886883"/>
    </source>
</evidence>
<evidence type="ECO:0000259" key="4">
    <source>
        <dbReference type="Pfam" id="PF12892"/>
    </source>
</evidence>
<keyword evidence="2" id="KW-1133">Transmembrane helix</keyword>
<feature type="compositionally biased region" description="Polar residues" evidence="1">
    <location>
        <begin position="200"/>
        <end position="210"/>
    </location>
</feature>
<dbReference type="InterPro" id="IPR038174">
    <property type="entry name" value="Strep_pil_link_sf"/>
</dbReference>